<name>A0ACC2QV84_9NEOP</name>
<reference evidence="1" key="1">
    <citation type="submission" date="2023-03" db="EMBL/GenBank/DDBJ databases">
        <title>Chromosome-level genomes of two armyworms, Mythimna separata and Mythimna loreyi, provide insights into the biosynthesis and reception of sex pheromones.</title>
        <authorList>
            <person name="Zhao H."/>
        </authorList>
    </citation>
    <scope>NUCLEOTIDE SEQUENCE</scope>
    <source>
        <strain evidence="1">BeijingLab</strain>
    </source>
</reference>
<gene>
    <name evidence="1" type="ORF">PYW08_003575</name>
</gene>
<evidence type="ECO:0000313" key="1">
    <source>
        <dbReference type="EMBL" id="KAJ8725392.1"/>
    </source>
</evidence>
<comment type="caution">
    <text evidence="1">The sequence shown here is derived from an EMBL/GenBank/DDBJ whole genome shotgun (WGS) entry which is preliminary data.</text>
</comment>
<evidence type="ECO:0000313" key="2">
    <source>
        <dbReference type="Proteomes" id="UP001231649"/>
    </source>
</evidence>
<dbReference type="EMBL" id="CM056791">
    <property type="protein sequence ID" value="KAJ8725392.1"/>
    <property type="molecule type" value="Genomic_DNA"/>
</dbReference>
<proteinExistence type="predicted"/>
<accession>A0ACC2QV84</accession>
<sequence>MNIDDDRSFCSYSEQWRARARRRPILCCTNNVWCLHNTPRLGTDGLSATHAAPAMEGSSVPATRIYCVLFCTIIKAVISTGLGKCPVYPPLPNYDIQRMTGTWYEVERSFYLVEITASCTEVSVSLNERGYLLITINTVNKWTDSPSTTHGIGIPSYNGSSIFRYKLNNRMPYIIGRMLPGAGVYNVLFTDYTQFAIVWSCTSVSIAHSDRIWVLGRRREIEAPVRAQIYAIMEELRLDPDRLIISKNNNCTDIADNKI</sequence>
<dbReference type="Proteomes" id="UP001231649">
    <property type="component" value="Chromosome 15"/>
</dbReference>
<keyword evidence="2" id="KW-1185">Reference proteome</keyword>
<protein>
    <submittedName>
        <fullName evidence="1">Uncharacterized protein</fullName>
    </submittedName>
</protein>
<organism evidence="1 2">
    <name type="scientific">Mythimna loreyi</name>
    <dbReference type="NCBI Taxonomy" id="667449"/>
    <lineage>
        <taxon>Eukaryota</taxon>
        <taxon>Metazoa</taxon>
        <taxon>Ecdysozoa</taxon>
        <taxon>Arthropoda</taxon>
        <taxon>Hexapoda</taxon>
        <taxon>Insecta</taxon>
        <taxon>Pterygota</taxon>
        <taxon>Neoptera</taxon>
        <taxon>Endopterygota</taxon>
        <taxon>Lepidoptera</taxon>
        <taxon>Glossata</taxon>
        <taxon>Ditrysia</taxon>
        <taxon>Noctuoidea</taxon>
        <taxon>Noctuidae</taxon>
        <taxon>Noctuinae</taxon>
        <taxon>Hadenini</taxon>
        <taxon>Mythimna</taxon>
    </lineage>
</organism>